<dbReference type="AlphaFoldDB" id="A0A5D3CLE5"/>
<accession>A0A5D3CLE5</accession>
<name>A0A5D3CLE5_CUCMM</name>
<evidence type="ECO:0000259" key="9">
    <source>
        <dbReference type="Pfam" id="PF17921"/>
    </source>
</evidence>
<feature type="domain" description="Integrase zinc-binding" evidence="9">
    <location>
        <begin position="527"/>
        <end position="574"/>
    </location>
</feature>
<evidence type="ECO:0000256" key="1">
    <source>
        <dbReference type="ARBA" id="ARBA00022679"/>
    </source>
</evidence>
<dbReference type="InterPro" id="IPR041588">
    <property type="entry name" value="Integrase_H2C2"/>
</dbReference>
<evidence type="ECO:0000256" key="5">
    <source>
        <dbReference type="ARBA" id="ARBA00023268"/>
    </source>
</evidence>
<evidence type="ECO:0000256" key="2">
    <source>
        <dbReference type="ARBA" id="ARBA00022695"/>
    </source>
</evidence>
<keyword evidence="1" id="KW-0808">Transferase</keyword>
<dbReference type="InterPro" id="IPR041577">
    <property type="entry name" value="RT_RNaseH_2"/>
</dbReference>
<dbReference type="GO" id="GO:0016779">
    <property type="term" value="F:nucleotidyltransferase activity"/>
    <property type="evidence" value="ECO:0007669"/>
    <property type="project" value="UniProtKB-KW"/>
</dbReference>
<dbReference type="GO" id="GO:0004519">
    <property type="term" value="F:endonuclease activity"/>
    <property type="evidence" value="ECO:0007669"/>
    <property type="project" value="UniProtKB-KW"/>
</dbReference>
<feature type="domain" description="Reverse transcriptase" evidence="7">
    <location>
        <begin position="229"/>
        <end position="307"/>
    </location>
</feature>
<evidence type="ECO:0000313" key="10">
    <source>
        <dbReference type="EMBL" id="TYK11968.1"/>
    </source>
</evidence>
<organism evidence="10 11">
    <name type="scientific">Cucumis melo var. makuwa</name>
    <name type="common">Oriental melon</name>
    <dbReference type="NCBI Taxonomy" id="1194695"/>
    <lineage>
        <taxon>Eukaryota</taxon>
        <taxon>Viridiplantae</taxon>
        <taxon>Streptophyta</taxon>
        <taxon>Embryophyta</taxon>
        <taxon>Tracheophyta</taxon>
        <taxon>Spermatophyta</taxon>
        <taxon>Magnoliopsida</taxon>
        <taxon>eudicotyledons</taxon>
        <taxon>Gunneridae</taxon>
        <taxon>Pentapetalae</taxon>
        <taxon>rosids</taxon>
        <taxon>fabids</taxon>
        <taxon>Cucurbitales</taxon>
        <taxon>Cucurbitaceae</taxon>
        <taxon>Benincaseae</taxon>
        <taxon>Cucumis</taxon>
    </lineage>
</organism>
<feature type="compositionally biased region" description="Basic and acidic residues" evidence="6">
    <location>
        <begin position="27"/>
        <end position="40"/>
    </location>
</feature>
<reference evidence="10 11" key="1">
    <citation type="submission" date="2019-08" db="EMBL/GenBank/DDBJ databases">
        <title>Draft genome sequences of two oriental melons (Cucumis melo L. var makuwa).</title>
        <authorList>
            <person name="Kwon S.-Y."/>
        </authorList>
    </citation>
    <scope>NUCLEOTIDE SEQUENCE [LARGE SCALE GENOMIC DNA]</scope>
    <source>
        <strain evidence="11">cv. Chang Bougi</strain>
        <tissue evidence="10">Leaf</tissue>
    </source>
</reference>
<dbReference type="InterPro" id="IPR000477">
    <property type="entry name" value="RT_dom"/>
</dbReference>
<comment type="caution">
    <text evidence="10">The sequence shown here is derived from an EMBL/GenBank/DDBJ whole genome shotgun (WGS) entry which is preliminary data.</text>
</comment>
<keyword evidence="5" id="KW-0511">Multifunctional enzyme</keyword>
<dbReference type="Pfam" id="PF08284">
    <property type="entry name" value="RVP_2"/>
    <property type="match status" value="1"/>
</dbReference>
<dbReference type="Pfam" id="PF17921">
    <property type="entry name" value="Integrase_H2C2"/>
    <property type="match status" value="1"/>
</dbReference>
<dbReference type="FunFam" id="3.30.70.270:FF:000020">
    <property type="entry name" value="Transposon Tf2-6 polyprotein-like Protein"/>
    <property type="match status" value="1"/>
</dbReference>
<dbReference type="InterPro" id="IPR050951">
    <property type="entry name" value="Retrovirus_Pol_polyprotein"/>
</dbReference>
<dbReference type="Gene3D" id="3.10.10.10">
    <property type="entry name" value="HIV Type 1 Reverse Transcriptase, subunit A, domain 1"/>
    <property type="match status" value="1"/>
</dbReference>
<sequence length="575" mass="65932">MGIMSRGRPRKYSVVEASNVARGATMRSEESDAESSHPHVEGNMEEHFLGRLAQRLALGIKSTQADPEKKNGIEQLKALGATSFHRNVELAIFLLQIGAEDWWRITESRRGATGSYRSLARAMYVITTPRTTRTSGEGSSGEKQIGPVEVDLIPLDIQEFDVIWGMDFLANHYASLNCHKKEIVFKRPRKNEIIFRGGRKIRPTCVISTLKASKLLRKGCMAYLAYVMDTQVSKLKLEDIPMLRGASVFLNIDLRLGYHQLKIKESAILKTAFRTRYRHYEFLVMSFGLTTAPTTFMDMMNQTLQHRELYEKFIDKWEQPTSDTKIQSFLGLMGYYCRFVEGFSKLALLLTNLTKKNVKFEWADACERSFQELKKRLLTIAILTLSTLDVEFEIFCDASHQGLGCDLMQKGKVVAYASRQLKKHKYNYPTHDLELVAVVLVLKIWQHYLFGALSRKSNHSNITLNSIGSSLLRELKMDEATVSLEDVMLRKLPEEVSLSQRTNYSLRGDVALMKYDRLCVPNGQVIKDQILEKAHSSAYAMHPRSTKMYRTLKKHYWWPGMKREIAEYVAKCLIY</sequence>
<evidence type="ECO:0000256" key="3">
    <source>
        <dbReference type="ARBA" id="ARBA00022722"/>
    </source>
</evidence>
<dbReference type="InterPro" id="IPR021109">
    <property type="entry name" value="Peptidase_aspartic_dom_sf"/>
</dbReference>
<keyword evidence="4" id="KW-0378">Hydrolase</keyword>
<feature type="domain" description="Reverse transcriptase/retrotransposon-derived protein RNase H-like" evidence="8">
    <location>
        <begin position="362"/>
        <end position="451"/>
    </location>
</feature>
<evidence type="ECO:0000256" key="4">
    <source>
        <dbReference type="ARBA" id="ARBA00022759"/>
    </source>
</evidence>
<dbReference type="Gene3D" id="2.40.70.10">
    <property type="entry name" value="Acid Proteases"/>
    <property type="match status" value="1"/>
</dbReference>
<evidence type="ECO:0000313" key="11">
    <source>
        <dbReference type="Proteomes" id="UP000321947"/>
    </source>
</evidence>
<dbReference type="Gene3D" id="1.10.340.70">
    <property type="match status" value="1"/>
</dbReference>
<evidence type="ECO:0000256" key="6">
    <source>
        <dbReference type="SAM" id="MobiDB-lite"/>
    </source>
</evidence>
<dbReference type="SUPFAM" id="SSF56672">
    <property type="entry name" value="DNA/RNA polymerases"/>
    <property type="match status" value="1"/>
</dbReference>
<dbReference type="PANTHER" id="PTHR37984">
    <property type="entry name" value="PROTEIN CBG26694"/>
    <property type="match status" value="1"/>
</dbReference>
<feature type="region of interest" description="Disordered" evidence="6">
    <location>
        <begin position="21"/>
        <end position="40"/>
    </location>
</feature>
<proteinExistence type="predicted"/>
<gene>
    <name evidence="10" type="ORF">E5676_scaffold177G001520</name>
</gene>
<evidence type="ECO:0000259" key="7">
    <source>
        <dbReference type="Pfam" id="PF00078"/>
    </source>
</evidence>
<keyword evidence="4" id="KW-0255">Endonuclease</keyword>
<evidence type="ECO:0000259" key="8">
    <source>
        <dbReference type="Pfam" id="PF17919"/>
    </source>
</evidence>
<dbReference type="Pfam" id="PF17919">
    <property type="entry name" value="RT_RNaseH_2"/>
    <property type="match status" value="1"/>
</dbReference>
<dbReference type="EMBL" id="SSTD01010378">
    <property type="protein sequence ID" value="TYK11968.1"/>
    <property type="molecule type" value="Genomic_DNA"/>
</dbReference>
<dbReference type="Pfam" id="PF00078">
    <property type="entry name" value="RVT_1"/>
    <property type="match status" value="1"/>
</dbReference>
<dbReference type="PANTHER" id="PTHR37984:SF5">
    <property type="entry name" value="PROTEIN NYNRIN-LIKE"/>
    <property type="match status" value="1"/>
</dbReference>
<dbReference type="Proteomes" id="UP000321947">
    <property type="component" value="Unassembled WGS sequence"/>
</dbReference>
<keyword evidence="2" id="KW-0548">Nucleotidyltransferase</keyword>
<dbReference type="Gene3D" id="3.30.70.270">
    <property type="match status" value="2"/>
</dbReference>
<dbReference type="InterPro" id="IPR043128">
    <property type="entry name" value="Rev_trsase/Diguanyl_cyclase"/>
</dbReference>
<keyword evidence="3" id="KW-0540">Nuclease</keyword>
<protein>
    <submittedName>
        <fullName evidence="10">DNA/RNA polymerases superfamily protein</fullName>
    </submittedName>
</protein>
<dbReference type="InterPro" id="IPR043502">
    <property type="entry name" value="DNA/RNA_pol_sf"/>
</dbReference>